<dbReference type="EMBL" id="LAZR01007229">
    <property type="protein sequence ID" value="KKM86589.1"/>
    <property type="molecule type" value="Genomic_DNA"/>
</dbReference>
<sequence>MATGKEHIAGRPTVHNEIHVLEEHAHSLSQVYPTLAAGVTVTGAAGAWTLGSFVEIIPANTFGIDFDIHHINIEAASADDIYELNLYAGTDLIGTVRFIISRTAGARVLLPPVLFQCMIQAKNTQIQAKVASAAGGSATVDISLHIHEY</sequence>
<gene>
    <name evidence="1" type="ORF">LCGC14_1277460</name>
</gene>
<reference evidence="1" key="1">
    <citation type="journal article" date="2015" name="Nature">
        <title>Complex archaea that bridge the gap between prokaryotes and eukaryotes.</title>
        <authorList>
            <person name="Spang A."/>
            <person name="Saw J.H."/>
            <person name="Jorgensen S.L."/>
            <person name="Zaremba-Niedzwiedzka K."/>
            <person name="Martijn J."/>
            <person name="Lind A.E."/>
            <person name="van Eijk R."/>
            <person name="Schleper C."/>
            <person name="Guy L."/>
            <person name="Ettema T.J."/>
        </authorList>
    </citation>
    <scope>NUCLEOTIDE SEQUENCE</scope>
</reference>
<dbReference type="AlphaFoldDB" id="A0A0F9KW62"/>
<evidence type="ECO:0000313" key="1">
    <source>
        <dbReference type="EMBL" id="KKM86589.1"/>
    </source>
</evidence>
<accession>A0A0F9KW62</accession>
<organism evidence="1">
    <name type="scientific">marine sediment metagenome</name>
    <dbReference type="NCBI Taxonomy" id="412755"/>
    <lineage>
        <taxon>unclassified sequences</taxon>
        <taxon>metagenomes</taxon>
        <taxon>ecological metagenomes</taxon>
    </lineage>
</organism>
<name>A0A0F9KW62_9ZZZZ</name>
<comment type="caution">
    <text evidence="1">The sequence shown here is derived from an EMBL/GenBank/DDBJ whole genome shotgun (WGS) entry which is preliminary data.</text>
</comment>
<protein>
    <submittedName>
        <fullName evidence="1">Uncharacterized protein</fullName>
    </submittedName>
</protein>
<proteinExistence type="predicted"/>